<dbReference type="InterPro" id="IPR001173">
    <property type="entry name" value="Glyco_trans_2-like"/>
</dbReference>
<dbReference type="Pfam" id="PF00535">
    <property type="entry name" value="Glycos_transf_2"/>
    <property type="match status" value="1"/>
</dbReference>
<dbReference type="PANTHER" id="PTHR22916:SF3">
    <property type="entry name" value="UDP-GLCNAC:BETAGAL BETA-1,3-N-ACETYLGLUCOSAMINYLTRANSFERASE-LIKE PROTEIN 1"/>
    <property type="match status" value="1"/>
</dbReference>
<evidence type="ECO:0000259" key="1">
    <source>
        <dbReference type="Pfam" id="PF00535"/>
    </source>
</evidence>
<sequence>MNSKEPLISVIVPVYNVEKYIIKCLNSLVNQTYSNFEVIVVDDESPDDSIKIAKAAFSEDSRFIFVSKSNGGLSCARNFGVKYSKGEYISFLDSDDYFDETFLEVMINTLMDNNADISVCAMSLVDECYDELEVRGPRENEVITGFEAFRNNLLMHTIASGAQNKLYKREHIINYPYPLGLYYEDRATTYKMFLDSSKVCLINKPLFYYLQREGSIMKGLSEKSVTDRFIAHDSIVSELEKRSLLKDNLNYLNVCYILNVIVAGSHQIAIYSKNYKKDISNLFGRIDFNVLTISSLSLMYKYHKKKFFALIVLLVSKRLFKTFCQSGKRK</sequence>
<dbReference type="Gene3D" id="3.90.550.10">
    <property type="entry name" value="Spore Coat Polysaccharide Biosynthesis Protein SpsA, Chain A"/>
    <property type="match status" value="1"/>
</dbReference>
<dbReference type="AlphaFoldDB" id="A0A5P5X5Y4"/>
<gene>
    <name evidence="2" type="primary">wcaA</name>
</gene>
<name>A0A5P5X5Y4_VIBPH</name>
<dbReference type="SUPFAM" id="SSF53448">
    <property type="entry name" value="Nucleotide-diphospho-sugar transferases"/>
    <property type="match status" value="1"/>
</dbReference>
<dbReference type="CDD" id="cd00761">
    <property type="entry name" value="Glyco_tranf_GTA_type"/>
    <property type="match status" value="1"/>
</dbReference>
<feature type="domain" description="Glycosyltransferase 2-like" evidence="1">
    <location>
        <begin position="9"/>
        <end position="136"/>
    </location>
</feature>
<evidence type="ECO:0000313" key="2">
    <source>
        <dbReference type="EMBL" id="QFF90650.1"/>
    </source>
</evidence>
<organism evidence="2">
    <name type="scientific">Vibrio parahaemolyticus</name>
    <dbReference type="NCBI Taxonomy" id="670"/>
    <lineage>
        <taxon>Bacteria</taxon>
        <taxon>Pseudomonadati</taxon>
        <taxon>Pseudomonadota</taxon>
        <taxon>Gammaproteobacteria</taxon>
        <taxon>Vibrionales</taxon>
        <taxon>Vibrionaceae</taxon>
        <taxon>Vibrio</taxon>
    </lineage>
</organism>
<accession>A0A5P5X5Y4</accession>
<dbReference type="EMBL" id="MK473656">
    <property type="protein sequence ID" value="QFF90650.1"/>
    <property type="molecule type" value="Genomic_DNA"/>
</dbReference>
<dbReference type="GO" id="GO:0016758">
    <property type="term" value="F:hexosyltransferase activity"/>
    <property type="evidence" value="ECO:0007669"/>
    <property type="project" value="UniProtKB-ARBA"/>
</dbReference>
<reference evidence="2" key="1">
    <citation type="journal article" date="2019" name="Int. J. Food Microbiol.">
        <title>Developing a novel molecular serotyping system based on capsular polysaccharide synthesis gene clusters of Vibrio parahaemolyticus.</title>
        <authorList>
            <person name="Pang Y."/>
            <person name="Guo X."/>
            <person name="Tian X."/>
            <person name="Liu F."/>
            <person name="Wang L."/>
            <person name="Wu J."/>
            <person name="Zhang S."/>
            <person name="Li S."/>
            <person name="Liu B."/>
        </authorList>
    </citation>
    <scope>NUCLEOTIDE SEQUENCE</scope>
    <source>
        <strain evidence="2">G3501</strain>
    </source>
</reference>
<dbReference type="PANTHER" id="PTHR22916">
    <property type="entry name" value="GLYCOSYLTRANSFERASE"/>
    <property type="match status" value="1"/>
</dbReference>
<protein>
    <submittedName>
        <fullName evidence="2">WcaA</fullName>
    </submittedName>
</protein>
<dbReference type="InterPro" id="IPR029044">
    <property type="entry name" value="Nucleotide-diphossugar_trans"/>
</dbReference>
<proteinExistence type="predicted"/>